<feature type="region of interest" description="Disordered" evidence="1">
    <location>
        <begin position="488"/>
        <end position="540"/>
    </location>
</feature>
<feature type="compositionally biased region" description="Polar residues" evidence="1">
    <location>
        <begin position="691"/>
        <end position="705"/>
    </location>
</feature>
<feature type="compositionally biased region" description="Basic and acidic residues" evidence="1">
    <location>
        <begin position="336"/>
        <end position="347"/>
    </location>
</feature>
<feature type="compositionally biased region" description="Polar residues" evidence="1">
    <location>
        <begin position="623"/>
        <end position="636"/>
    </location>
</feature>
<evidence type="ECO:0000313" key="3">
    <source>
        <dbReference type="Proteomes" id="UP000790347"/>
    </source>
</evidence>
<gene>
    <name evidence="2" type="ORF">DERF_006054</name>
</gene>
<feature type="compositionally biased region" description="Basic and acidic residues" evidence="1">
    <location>
        <begin position="1153"/>
        <end position="1171"/>
    </location>
</feature>
<feature type="region of interest" description="Disordered" evidence="1">
    <location>
        <begin position="623"/>
        <end position="752"/>
    </location>
</feature>
<feature type="region of interest" description="Disordered" evidence="1">
    <location>
        <begin position="1"/>
        <end position="86"/>
    </location>
</feature>
<accession>A0A922L7S7</accession>
<feature type="compositionally biased region" description="Basic residues" evidence="1">
    <location>
        <begin position="1366"/>
        <end position="1376"/>
    </location>
</feature>
<dbReference type="EMBL" id="ASGP02000002">
    <property type="protein sequence ID" value="KAH9522488.1"/>
    <property type="molecule type" value="Genomic_DNA"/>
</dbReference>
<protein>
    <submittedName>
        <fullName evidence="2">Uncharacterized protein</fullName>
    </submittedName>
</protein>
<feature type="region of interest" description="Disordered" evidence="1">
    <location>
        <begin position="291"/>
        <end position="363"/>
    </location>
</feature>
<organism evidence="2 3">
    <name type="scientific">Dermatophagoides farinae</name>
    <name type="common">American house dust mite</name>
    <dbReference type="NCBI Taxonomy" id="6954"/>
    <lineage>
        <taxon>Eukaryota</taxon>
        <taxon>Metazoa</taxon>
        <taxon>Ecdysozoa</taxon>
        <taxon>Arthropoda</taxon>
        <taxon>Chelicerata</taxon>
        <taxon>Arachnida</taxon>
        <taxon>Acari</taxon>
        <taxon>Acariformes</taxon>
        <taxon>Sarcoptiformes</taxon>
        <taxon>Astigmata</taxon>
        <taxon>Psoroptidia</taxon>
        <taxon>Analgoidea</taxon>
        <taxon>Pyroglyphidae</taxon>
        <taxon>Dermatophagoidinae</taxon>
        <taxon>Dermatophagoides</taxon>
    </lineage>
</organism>
<feature type="region of interest" description="Disordered" evidence="1">
    <location>
        <begin position="1192"/>
        <end position="1237"/>
    </location>
</feature>
<feature type="region of interest" description="Disordered" evidence="1">
    <location>
        <begin position="1897"/>
        <end position="1941"/>
    </location>
</feature>
<keyword evidence="3" id="KW-1185">Reference proteome</keyword>
<feature type="region of interest" description="Disordered" evidence="1">
    <location>
        <begin position="574"/>
        <end position="597"/>
    </location>
</feature>
<proteinExistence type="predicted"/>
<feature type="compositionally biased region" description="Polar residues" evidence="1">
    <location>
        <begin position="1909"/>
        <end position="1921"/>
    </location>
</feature>
<sequence length="2029" mass="230494">MSSFETSTSSVTDNNINNNQSENLKFEVKLRDKKLSQEQQSNSPVEHHRPLGIIIEPVEDITAKVHNEEEEEEETKRNQSDSQTLPLKLVADCDRSDSGDFSEQQPQEQAYSIDPTFYFHNRNPTLESFRGGEKKKSDSLDSTQHQACCTKLAFNFYNKALDSAKKHLPNRNKQKNRYSGGFPRSFGEDFHSLGPEGFYYLDDAQTECSIDYRDIEFNRDSFLFTGSEVIPELSEEEFFQNKIIQKSTQNQQQAACPARHFTQLPVLSGEKTAAPIIQMDSTYEPTQLIRSSLSDDQPEENSSEMTESTKRKGPSLFDRLFKTKDKNKDRKKSRKARSESRERERVKNVRATSLPPTSMGGKHLQQTQHPVMKLGPSGQLWFEQGANIISATPIEPNEAVLSNVTRQSPIKLVYARPPEIIVQEVTNLADAIDTLPRIQQTDSKSNEKFQLTKQQPPAITVDDVAEKTMMDILDDAIRQLREESQIPPIYVNENAVPESSPLQSSSETKSKKNSLNSNKKTTKRSPILGQKKRKIPGYASPMAKLKDIHVTRPNFFRKFKRNLNDNSIVIESEPTIQMDDSKRNSDVDSSNQLAEANVPQITIDEVLPDTTTSAENNDEIIATQQQMEEPQILQLSNDDDDDDKLKKKSRLSFRKPKINLPATTARIRSSMKGMRIPRSLRTNKKKDGSLKKNNGQIPTPTTSDSNTDKQNSKISLLKRRPFKRQNRYGQDEQRHSIRQLPRLPDIPESRSSTLGSHLYEGVQGSPQLNQRSSALYGGNSMAIEIPVGVPLDAPYEEFDETPSSTGYSPFHRYPDQDFHPQSITSSEVQMKPPTPPPTAKPLEITLAKLPDSPVFDMKIPQQMTDRMPAYQPPEIIVRIPENHKLKTTTVDNLEQKQTNLDKSVERQSEFLFSKPDVPDIAMMEPEFILPRPGIENHRESPSQQPEMTVLPSLLTMQIKSDDNMDDNTPKTEIHVPYNTAFDSDVGSPELSRTRQQMVAMNEAMREKVDKIKNMAGSFRHSFRTKMKDLIQSAKPKTTDPKIIDTTLKSEFIASQVQETDLDQLTTSKLTTDASTSKTQQEEIPIIYEDPSNIIKALDNLLTESGYQVDKTVDDDDYHHVEDENAEKRSKKFARKFPKFEFTHKPIGQQFNEWTDHHDETERPTFSQKNRERFDQIRNRAQKSLGQFADRLKQQTQQIGERTRASIRATKSPLRSMRKTDLRPQRPPPPSSYNHQSFDDLHFASDSELSPGTGVDSLRRSAKVYQELADAQERLEAYMAPVSRNEPRRPPRRRLNTDESAGQRQPDYMQSLPSLSVTRPKPPRPPPPNRYLTTSCQSMVPCDEEISLGTSTSSLWTHSKPGDSSSGKRKRFPRRQRCPPDQFYKNVRLNYRPKKSYVELLQKSQPFYAMATMQQQKALERSQSTGQLYGRYKPTTIDSLGYPIPPLRRSRTLRSKPPICPTSPVFDNSRANSVFSARSGGGGVQTYLASSDHPFIMDQYETDPPPYLLEGKDFYSPYLQSPPETLKSSQPDLQWSPYTWKVKRCRSFAESLAVDKQRLQSPEMDETLPTRDSNDTIVPSRSTTLQRSATTIANHNYRIDEPTHRIVQPETVQERMFKWLHSTTSLDSWRHRLPKNPIKQQQATSSNNSSSKRPIPPPRPPGPSSSTIMMMNRATSPSSTNQSICSSFYSNQQQSDINNDNYYYYNNNIDAFLADTFGDITPLANTIDSISDHKLQQQQQHQLPSSSLTARSLPPPPVPPRPKLIPSHYVYEARQRNRPPTRDVACDTSENGFEKFCQQQQQQTKILTNANKNGGFLHRTNNKTFNDYERKSQSLDISNDDDITLVENTIIMPQTTTTATTTSRQQQILSKNISNIDNTATSTTTTTMNEYQSALDNNNQQQQLSSSADFQQQYSSQRSSMHSNHDQQQQQQHFDIDNDDDGNQILNDYDQFQKQFDGLQMVNRMIINSADGDPNDGDETAVAATATTIAIGADGTDEVLITVGGDHSTTSVTINDDLSKDNKNRQESLL</sequence>
<evidence type="ECO:0000313" key="2">
    <source>
        <dbReference type="EMBL" id="KAH9522488.1"/>
    </source>
</evidence>
<feature type="compositionally biased region" description="Polar residues" evidence="1">
    <location>
        <begin position="1666"/>
        <end position="1684"/>
    </location>
</feature>
<feature type="region of interest" description="Disordered" evidence="1">
    <location>
        <begin position="1147"/>
        <end position="1171"/>
    </location>
</feature>
<feature type="region of interest" description="Disordered" evidence="1">
    <location>
        <begin position="1635"/>
        <end position="1684"/>
    </location>
</feature>
<feature type="compositionally biased region" description="Basic and acidic residues" evidence="1">
    <location>
        <begin position="24"/>
        <end position="36"/>
    </location>
</feature>
<feature type="compositionally biased region" description="Basic and acidic residues" evidence="1">
    <location>
        <begin position="319"/>
        <end position="328"/>
    </location>
</feature>
<feature type="region of interest" description="Disordered" evidence="1">
    <location>
        <begin position="1351"/>
        <end position="1379"/>
    </location>
</feature>
<feature type="compositionally biased region" description="Pro residues" evidence="1">
    <location>
        <begin position="1752"/>
        <end position="1762"/>
    </location>
</feature>
<feature type="region of interest" description="Disordered" evidence="1">
    <location>
        <begin position="1275"/>
        <end position="1334"/>
    </location>
</feature>
<feature type="compositionally biased region" description="Polar residues" evidence="1">
    <location>
        <begin position="1351"/>
        <end position="1364"/>
    </location>
</feature>
<name>A0A922L7S7_DERFA</name>
<feature type="compositionally biased region" description="Pro residues" evidence="1">
    <location>
        <begin position="1653"/>
        <end position="1662"/>
    </location>
</feature>
<comment type="caution">
    <text evidence="2">The sequence shown here is derived from an EMBL/GenBank/DDBJ whole genome shotgun (WGS) entry which is preliminary data.</text>
</comment>
<feature type="compositionally biased region" description="Low complexity" evidence="1">
    <location>
        <begin position="1735"/>
        <end position="1747"/>
    </location>
</feature>
<feature type="compositionally biased region" description="Low complexity" evidence="1">
    <location>
        <begin position="1897"/>
        <end position="1908"/>
    </location>
</feature>
<reference evidence="2" key="2">
    <citation type="journal article" date="2022" name="Res Sq">
        <title>Comparative Genomics Reveals Insights into the Divergent Evolution of Astigmatic Mites and Household Pest Adaptations.</title>
        <authorList>
            <person name="Xiong Q."/>
            <person name="Wan A.T.-Y."/>
            <person name="Liu X.-Y."/>
            <person name="Fung C.S.-H."/>
            <person name="Xiao X."/>
            <person name="Malainual N."/>
            <person name="Hou J."/>
            <person name="Wang L."/>
            <person name="Wang M."/>
            <person name="Yang K."/>
            <person name="Cui Y."/>
            <person name="Leung E."/>
            <person name="Nong W."/>
            <person name="Shin S.-K."/>
            <person name="Au S."/>
            <person name="Jeong K.Y."/>
            <person name="Chew F.T."/>
            <person name="Hui J."/>
            <person name="Leung T.F."/>
            <person name="Tungtrongchitr A."/>
            <person name="Zhong N."/>
            <person name="Liu Z."/>
            <person name="Tsui S."/>
        </authorList>
    </citation>
    <scope>NUCLEOTIDE SEQUENCE</scope>
    <source>
        <strain evidence="2">Derf</strain>
        <tissue evidence="2">Whole organism</tissue>
    </source>
</reference>
<feature type="compositionally biased region" description="Basic residues" evidence="1">
    <location>
        <begin position="716"/>
        <end position="726"/>
    </location>
</feature>
<feature type="compositionally biased region" description="Basic residues" evidence="1">
    <location>
        <begin position="646"/>
        <end position="657"/>
    </location>
</feature>
<feature type="region of interest" description="Disordered" evidence="1">
    <location>
        <begin position="1732"/>
        <end position="1763"/>
    </location>
</feature>
<reference evidence="2" key="1">
    <citation type="submission" date="2013-05" db="EMBL/GenBank/DDBJ databases">
        <authorList>
            <person name="Yim A.K.Y."/>
            <person name="Chan T.F."/>
            <person name="Ji K.M."/>
            <person name="Liu X.Y."/>
            <person name="Zhou J.W."/>
            <person name="Li R.Q."/>
            <person name="Yang K.Y."/>
            <person name="Li J."/>
            <person name="Li M."/>
            <person name="Law P.T.W."/>
            <person name="Wu Y.L."/>
            <person name="Cai Z.L."/>
            <person name="Qin H."/>
            <person name="Bao Y."/>
            <person name="Leung R.K.K."/>
            <person name="Ng P.K.S."/>
            <person name="Zou J."/>
            <person name="Zhong X.J."/>
            <person name="Ran P.X."/>
            <person name="Zhong N.S."/>
            <person name="Liu Z.G."/>
            <person name="Tsui S.K.W."/>
        </authorList>
    </citation>
    <scope>NUCLEOTIDE SEQUENCE</scope>
    <source>
        <strain evidence="2">Derf</strain>
        <tissue evidence="2">Whole organism</tissue>
    </source>
</reference>
<dbReference type="Proteomes" id="UP000790347">
    <property type="component" value="Unassembled WGS sequence"/>
</dbReference>
<evidence type="ECO:0000256" key="1">
    <source>
        <dbReference type="SAM" id="MobiDB-lite"/>
    </source>
</evidence>
<feature type="compositionally biased region" description="Polar residues" evidence="1">
    <location>
        <begin position="1"/>
        <end position="23"/>
    </location>
</feature>